<comment type="caution">
    <text evidence="1">The sequence shown here is derived from an EMBL/GenBank/DDBJ whole genome shotgun (WGS) entry which is preliminary data.</text>
</comment>
<dbReference type="NCBIfam" id="TIGR02453">
    <property type="entry name" value="TIGR02453 family protein"/>
    <property type="match status" value="1"/>
</dbReference>
<dbReference type="InterPro" id="IPR015996">
    <property type="entry name" value="UCP028451"/>
</dbReference>
<dbReference type="OrthoDB" id="9794241at2"/>
<gene>
    <name evidence="1" type="ORF">A3196_13220</name>
</gene>
<evidence type="ECO:0000313" key="2">
    <source>
        <dbReference type="Proteomes" id="UP000094849"/>
    </source>
</evidence>
<accession>A0A1E2USK0</accession>
<dbReference type="InterPro" id="IPR012808">
    <property type="entry name" value="CHP02453"/>
</dbReference>
<dbReference type="RefSeq" id="WP_069005627.1">
    <property type="nucleotide sequence ID" value="NZ_LVJW01000003.1"/>
</dbReference>
<proteinExistence type="predicted"/>
<organism evidence="1 2">
    <name type="scientific">Candidatus Thiodiazotropha endoloripes</name>
    <dbReference type="NCBI Taxonomy" id="1818881"/>
    <lineage>
        <taxon>Bacteria</taxon>
        <taxon>Pseudomonadati</taxon>
        <taxon>Pseudomonadota</taxon>
        <taxon>Gammaproteobacteria</taxon>
        <taxon>Chromatiales</taxon>
        <taxon>Sedimenticolaceae</taxon>
        <taxon>Candidatus Thiodiazotropha</taxon>
    </lineage>
</organism>
<dbReference type="Proteomes" id="UP000094849">
    <property type="component" value="Unassembled WGS sequence"/>
</dbReference>
<reference evidence="1 2" key="1">
    <citation type="submission" date="2016-03" db="EMBL/GenBank/DDBJ databases">
        <title>Chemosynthetic sulphur-oxidizing symbionts of marine invertebrate animals are capable of nitrogen fixation.</title>
        <authorList>
            <person name="Petersen J.M."/>
            <person name="Kemper A."/>
            <person name="Gruber-Vodicka H."/>
            <person name="Cardini U."/>
            <person name="Geest Mvander."/>
            <person name="Kleiner M."/>
            <person name="Bulgheresi S."/>
            <person name="Fussmann M."/>
            <person name="Herbold C."/>
            <person name="Seah B.K.B."/>
            <person name="Antony C.Paul."/>
            <person name="Liu D."/>
            <person name="Belitz A."/>
            <person name="Weber M."/>
        </authorList>
    </citation>
    <scope>NUCLEOTIDE SEQUENCE [LARGE SCALE GENOMIC DNA]</scope>
    <source>
        <strain evidence="1">G_D</strain>
    </source>
</reference>
<keyword evidence="2" id="KW-1185">Reference proteome</keyword>
<dbReference type="EMBL" id="LVJZ01000003">
    <property type="protein sequence ID" value="ODB97631.1"/>
    <property type="molecule type" value="Genomic_DNA"/>
</dbReference>
<dbReference type="PANTHER" id="PTHR36452:SF1">
    <property type="entry name" value="DUF2461 DOMAIN-CONTAINING PROTEIN"/>
    <property type="match status" value="1"/>
</dbReference>
<dbReference type="PIRSF" id="PIRSF028451">
    <property type="entry name" value="UCP028451"/>
    <property type="match status" value="1"/>
</dbReference>
<dbReference type="Pfam" id="PF09365">
    <property type="entry name" value="DUF2461"/>
    <property type="match status" value="1"/>
</dbReference>
<dbReference type="PANTHER" id="PTHR36452">
    <property type="entry name" value="CHROMOSOME 12, WHOLE GENOME SHOTGUN SEQUENCE"/>
    <property type="match status" value="1"/>
</dbReference>
<name>A0A1E2USK0_9GAMM</name>
<dbReference type="AlphaFoldDB" id="A0A1E2USK0"/>
<sequence>MREFSGFPKQTLPFLQKLGRNNQREWFNDHKQEYETYVREPAFAFIEEMAPKLKTLSSHFHAIAKKSGGSLMRVYRDTRFSKDKTPYKTNIGIQFRHQLGKDVHAPGFYLHIENSGCFIGAGIWHPESKTLGKIRNFIADNPASWSALKEQTEFSTQFELAGDSLKRAPKGFTPDHPLIEDLKRKDFIALKSFDCSQINRSDFTDFVMDGFQATDQLMRYLCTAVEVNY</sequence>
<protein>
    <submittedName>
        <fullName evidence="1">TIGR02453 family protein</fullName>
    </submittedName>
</protein>
<evidence type="ECO:0000313" key="1">
    <source>
        <dbReference type="EMBL" id="ODB97631.1"/>
    </source>
</evidence>